<feature type="domain" description="DUF4369" evidence="1">
    <location>
        <begin position="25"/>
        <end position="118"/>
    </location>
</feature>
<protein>
    <recommendedName>
        <fullName evidence="1">DUF4369 domain-containing protein</fullName>
    </recommendedName>
</protein>
<gene>
    <name evidence="2" type="ORF">J2X31_001523</name>
</gene>
<dbReference type="RefSeq" id="WP_310025679.1">
    <property type="nucleotide sequence ID" value="NZ_JAVDVI010000005.1"/>
</dbReference>
<keyword evidence="3" id="KW-1185">Reference proteome</keyword>
<organism evidence="2 3">
    <name type="scientific">Flavobacterium arsenatis</name>
    <dbReference type="NCBI Taxonomy" id="1484332"/>
    <lineage>
        <taxon>Bacteria</taxon>
        <taxon>Pseudomonadati</taxon>
        <taxon>Bacteroidota</taxon>
        <taxon>Flavobacteriia</taxon>
        <taxon>Flavobacteriales</taxon>
        <taxon>Flavobacteriaceae</taxon>
        <taxon>Flavobacterium</taxon>
    </lineage>
</organism>
<dbReference type="PROSITE" id="PS51257">
    <property type="entry name" value="PROKAR_LIPOPROTEIN"/>
    <property type="match status" value="1"/>
</dbReference>
<dbReference type="EMBL" id="JAVDVI010000005">
    <property type="protein sequence ID" value="MDR6967512.1"/>
    <property type="molecule type" value="Genomic_DNA"/>
</dbReference>
<evidence type="ECO:0000259" key="1">
    <source>
        <dbReference type="Pfam" id="PF14289"/>
    </source>
</evidence>
<accession>A0ABU1TNZ1</accession>
<dbReference type="Proteomes" id="UP001255185">
    <property type="component" value="Unassembled WGS sequence"/>
</dbReference>
<dbReference type="InterPro" id="IPR025380">
    <property type="entry name" value="DUF4369"/>
</dbReference>
<comment type="caution">
    <text evidence="2">The sequence shown here is derived from an EMBL/GenBank/DDBJ whole genome shotgun (WGS) entry which is preliminary data.</text>
</comment>
<name>A0ABU1TNZ1_9FLAO</name>
<reference evidence="2 3" key="1">
    <citation type="submission" date="2023-07" db="EMBL/GenBank/DDBJ databases">
        <title>Sorghum-associated microbial communities from plants grown in Nebraska, USA.</title>
        <authorList>
            <person name="Schachtman D."/>
        </authorList>
    </citation>
    <scope>NUCLEOTIDE SEQUENCE [LARGE SCALE GENOMIC DNA]</scope>
    <source>
        <strain evidence="2 3">3773</strain>
    </source>
</reference>
<proteinExistence type="predicted"/>
<evidence type="ECO:0000313" key="2">
    <source>
        <dbReference type="EMBL" id="MDR6967512.1"/>
    </source>
</evidence>
<dbReference type="Pfam" id="PF14289">
    <property type="entry name" value="DUF4369"/>
    <property type="match status" value="1"/>
</dbReference>
<sequence>MKQIFLSLLAVATLVSCNKVGKNEFIIEGNAEGVKDGVAVYLQKQDSTGLVQVDTVKVEKGKFKFEGNVTEPGLHFVQVDQTQGKIVLVLENGEINLKVDKDSINKSVVGGTYSNDQLATYSKEYEKVQKKMMSFQKANMEKWQQAQMTQDTVTRNALIKENKVFQDEFMKLTVDHIEKHPKSYLSLLFIGQLINQPDRDLAKLNKYFDSLDADLKVTKEGKKLKKTLTEIAEAEKKSPVMPALPQQ</sequence>
<evidence type="ECO:0000313" key="3">
    <source>
        <dbReference type="Proteomes" id="UP001255185"/>
    </source>
</evidence>